<evidence type="ECO:0000256" key="9">
    <source>
        <dbReference type="SAM" id="SignalP"/>
    </source>
</evidence>
<comment type="caution">
    <text evidence="11">The sequence shown here is derived from an EMBL/GenBank/DDBJ whole genome shotgun (WGS) entry which is preliminary data.</text>
</comment>
<keyword evidence="2" id="KW-0813">Transport</keyword>
<dbReference type="AlphaFoldDB" id="A0A512AL43"/>
<keyword evidence="12" id="KW-1185">Reference proteome</keyword>
<dbReference type="RefSeq" id="WP_147159729.1">
    <property type="nucleotide sequence ID" value="NZ_BJYR01000014.1"/>
</dbReference>
<feature type="region of interest" description="Disordered" evidence="8">
    <location>
        <begin position="625"/>
        <end position="676"/>
    </location>
</feature>
<sequence>MALPQSSAALALALLPFPALAAAEPQAASAQPTEAEAPGTTGGIDADGDIVVVATRVRGEVETAVPPIVTLGEEDIAAYGAGSLQSLLAALAPQTGSGRGRGDGSPSVLLNGLRIASFREIRSIPPEAIKRVEVLPEEVSLKYGFRPDQRVVNFILKDKFRSFGTETEAKLPGAGGFSDLSEEVTLTRIDKASRLNLTGTLERRSPLTEAERGIVQPAISGAQTGLIDPKQGDYRTLLADARSAIVNGTWAKSLGTGSSLTLNGLVQRNDNRSLNGLNSVVLTAPDGSLVQRSTLLPAPLASRTVADTYSAGATLNLPVGAWQLAWTADGTHVDTTTTIDARADLSGLQTLVDQGTLSPFGTLPADAILPTPQGIARSKSDTATTLATVTGTPLRLPGGQTALTLKAGFAYNGLRSSDSRQLGTPANLRRGDAQAGFSLDLPITSRRENFGSKLGDISLNVNAEVHNVSDFGSLTAWGAGVTWGVTPKLTFAANYVASEKAPGLSDLGAPITITTGVALYDFTLGTSVLANVITGGNPALKKERQRDIKLSANWDLPIGKESALLLEYFRNRSLDTTSAFPLLTPDVEAAFPGRVTRDGAGRIVSVDQRAVTFAETTGSRLRASLNFGGPFGKPDPNARRSAFAGMRRPGGGGPGGSGPRPSGGGGRGPGGDGRGHWNLSLAYTQELDETARIVPGGRVLDLLNGDALSGAGISRSSATLEGGGFYRGFGLRISGTYASGTHVDSSGVPGASRLDFGDLATLNVRGFIDLGRMPKLVSRAQFFKGTRIAIGVNNLFDTVQKVTDQTGATPLRYQRGYLNPEGRVFSIELRKQF</sequence>
<evidence type="ECO:0000259" key="10">
    <source>
        <dbReference type="Pfam" id="PF07715"/>
    </source>
</evidence>
<dbReference type="PANTHER" id="PTHR30069:SF29">
    <property type="entry name" value="HEMOGLOBIN AND HEMOGLOBIN-HAPTOGLOBIN-BINDING PROTEIN 1-RELATED"/>
    <property type="match status" value="1"/>
</dbReference>
<accession>A0A512AL43</accession>
<feature type="domain" description="TonB-dependent receptor plug" evidence="10">
    <location>
        <begin position="98"/>
        <end position="144"/>
    </location>
</feature>
<keyword evidence="11" id="KW-0675">Receptor</keyword>
<evidence type="ECO:0000256" key="8">
    <source>
        <dbReference type="SAM" id="MobiDB-lite"/>
    </source>
</evidence>
<dbReference type="InterPro" id="IPR037066">
    <property type="entry name" value="Plug_dom_sf"/>
</dbReference>
<dbReference type="PANTHER" id="PTHR30069">
    <property type="entry name" value="TONB-DEPENDENT OUTER MEMBRANE RECEPTOR"/>
    <property type="match status" value="1"/>
</dbReference>
<dbReference type="InterPro" id="IPR012910">
    <property type="entry name" value="Plug_dom"/>
</dbReference>
<feature type="chain" id="PRO_5022114790" evidence="9">
    <location>
        <begin position="22"/>
        <end position="833"/>
    </location>
</feature>
<keyword evidence="4" id="KW-0812">Transmembrane</keyword>
<dbReference type="EMBL" id="BJYR01000014">
    <property type="protein sequence ID" value="GEO00423.1"/>
    <property type="molecule type" value="Genomic_DNA"/>
</dbReference>
<evidence type="ECO:0000256" key="1">
    <source>
        <dbReference type="ARBA" id="ARBA00004571"/>
    </source>
</evidence>
<dbReference type="Gene3D" id="2.40.170.20">
    <property type="entry name" value="TonB-dependent receptor, beta-barrel domain"/>
    <property type="match status" value="2"/>
</dbReference>
<dbReference type="GO" id="GO:0009279">
    <property type="term" value="C:cell outer membrane"/>
    <property type="evidence" value="ECO:0007669"/>
    <property type="project" value="UniProtKB-SubCell"/>
</dbReference>
<keyword evidence="5 9" id="KW-0732">Signal</keyword>
<evidence type="ECO:0000313" key="11">
    <source>
        <dbReference type="EMBL" id="GEO00423.1"/>
    </source>
</evidence>
<keyword evidence="6" id="KW-0472">Membrane</keyword>
<feature type="compositionally biased region" description="Gly residues" evidence="8">
    <location>
        <begin position="648"/>
        <end position="672"/>
    </location>
</feature>
<dbReference type="InterPro" id="IPR036942">
    <property type="entry name" value="Beta-barrel_TonB_sf"/>
</dbReference>
<feature type="signal peptide" evidence="9">
    <location>
        <begin position="1"/>
        <end position="21"/>
    </location>
</feature>
<organism evidence="11 12">
    <name type="scientific">Novosphingobium sediminis</name>
    <dbReference type="NCBI Taxonomy" id="707214"/>
    <lineage>
        <taxon>Bacteria</taxon>
        <taxon>Pseudomonadati</taxon>
        <taxon>Pseudomonadota</taxon>
        <taxon>Alphaproteobacteria</taxon>
        <taxon>Sphingomonadales</taxon>
        <taxon>Sphingomonadaceae</taxon>
        <taxon>Novosphingobium</taxon>
    </lineage>
</organism>
<evidence type="ECO:0000256" key="7">
    <source>
        <dbReference type="ARBA" id="ARBA00023237"/>
    </source>
</evidence>
<dbReference type="Proteomes" id="UP000321464">
    <property type="component" value="Unassembled WGS sequence"/>
</dbReference>
<evidence type="ECO:0000313" key="12">
    <source>
        <dbReference type="Proteomes" id="UP000321464"/>
    </source>
</evidence>
<evidence type="ECO:0000256" key="5">
    <source>
        <dbReference type="ARBA" id="ARBA00022729"/>
    </source>
</evidence>
<protein>
    <submittedName>
        <fullName evidence="11">TonB-dependent receptor</fullName>
    </submittedName>
</protein>
<proteinExistence type="predicted"/>
<keyword evidence="3" id="KW-1134">Transmembrane beta strand</keyword>
<evidence type="ECO:0000256" key="2">
    <source>
        <dbReference type="ARBA" id="ARBA00022448"/>
    </source>
</evidence>
<dbReference type="InterPro" id="IPR039426">
    <property type="entry name" value="TonB-dep_rcpt-like"/>
</dbReference>
<evidence type="ECO:0000256" key="3">
    <source>
        <dbReference type="ARBA" id="ARBA00022452"/>
    </source>
</evidence>
<gene>
    <name evidence="11" type="ORF">NSE01_22550</name>
</gene>
<evidence type="ECO:0000256" key="6">
    <source>
        <dbReference type="ARBA" id="ARBA00023136"/>
    </source>
</evidence>
<dbReference type="OrthoDB" id="7224136at2"/>
<dbReference type="SUPFAM" id="SSF56935">
    <property type="entry name" value="Porins"/>
    <property type="match status" value="1"/>
</dbReference>
<evidence type="ECO:0000256" key="4">
    <source>
        <dbReference type="ARBA" id="ARBA00022692"/>
    </source>
</evidence>
<dbReference type="Gene3D" id="2.170.130.10">
    <property type="entry name" value="TonB-dependent receptor, plug domain"/>
    <property type="match status" value="1"/>
</dbReference>
<dbReference type="GO" id="GO:0015344">
    <property type="term" value="F:siderophore uptake transmembrane transporter activity"/>
    <property type="evidence" value="ECO:0007669"/>
    <property type="project" value="TreeGrafter"/>
</dbReference>
<reference evidence="11 12" key="1">
    <citation type="submission" date="2019-07" db="EMBL/GenBank/DDBJ databases">
        <title>Whole genome shotgun sequence of Novosphingobium sediminis NBRC 106119.</title>
        <authorList>
            <person name="Hosoyama A."/>
            <person name="Uohara A."/>
            <person name="Ohji S."/>
            <person name="Ichikawa N."/>
        </authorList>
    </citation>
    <scope>NUCLEOTIDE SEQUENCE [LARGE SCALE GENOMIC DNA]</scope>
    <source>
        <strain evidence="11 12">NBRC 106119</strain>
    </source>
</reference>
<dbReference type="GO" id="GO:0044718">
    <property type="term" value="P:siderophore transmembrane transport"/>
    <property type="evidence" value="ECO:0007669"/>
    <property type="project" value="TreeGrafter"/>
</dbReference>
<dbReference type="Pfam" id="PF07715">
    <property type="entry name" value="Plug"/>
    <property type="match status" value="1"/>
</dbReference>
<name>A0A512AL43_9SPHN</name>
<keyword evidence="7" id="KW-0998">Cell outer membrane</keyword>
<comment type="subcellular location">
    <subcellularLocation>
        <location evidence="1">Cell outer membrane</location>
        <topology evidence="1">Multi-pass membrane protein</topology>
    </subcellularLocation>
</comment>